<gene>
    <name evidence="1" type="ORF">HPB47_024964</name>
</gene>
<evidence type="ECO:0000313" key="1">
    <source>
        <dbReference type="EMBL" id="KAG0428032.1"/>
    </source>
</evidence>
<name>A0AC60Q425_IXOPE</name>
<accession>A0AC60Q425</accession>
<reference evidence="1 2" key="1">
    <citation type="journal article" date="2020" name="Cell">
        <title>Large-Scale Comparative Analyses of Tick Genomes Elucidate Their Genetic Diversity and Vector Capacities.</title>
        <authorList>
            <consortium name="Tick Genome and Microbiome Consortium (TIGMIC)"/>
            <person name="Jia N."/>
            <person name="Wang J."/>
            <person name="Shi W."/>
            <person name="Du L."/>
            <person name="Sun Y."/>
            <person name="Zhan W."/>
            <person name="Jiang J.F."/>
            <person name="Wang Q."/>
            <person name="Zhang B."/>
            <person name="Ji P."/>
            <person name="Bell-Sakyi L."/>
            <person name="Cui X.M."/>
            <person name="Yuan T.T."/>
            <person name="Jiang B.G."/>
            <person name="Yang W.F."/>
            <person name="Lam T.T."/>
            <person name="Chang Q.C."/>
            <person name="Ding S.J."/>
            <person name="Wang X.J."/>
            <person name="Zhu J.G."/>
            <person name="Ruan X.D."/>
            <person name="Zhao L."/>
            <person name="Wei J.T."/>
            <person name="Ye R.Z."/>
            <person name="Que T.C."/>
            <person name="Du C.H."/>
            <person name="Zhou Y.H."/>
            <person name="Cheng J.X."/>
            <person name="Dai P.F."/>
            <person name="Guo W.B."/>
            <person name="Han X.H."/>
            <person name="Huang E.J."/>
            <person name="Li L.F."/>
            <person name="Wei W."/>
            <person name="Gao Y.C."/>
            <person name="Liu J.Z."/>
            <person name="Shao H.Z."/>
            <person name="Wang X."/>
            <person name="Wang C.C."/>
            <person name="Yang T.C."/>
            <person name="Huo Q.B."/>
            <person name="Li W."/>
            <person name="Chen H.Y."/>
            <person name="Chen S.E."/>
            <person name="Zhou L.G."/>
            <person name="Ni X.B."/>
            <person name="Tian J.H."/>
            <person name="Sheng Y."/>
            <person name="Liu T."/>
            <person name="Pan Y.S."/>
            <person name="Xia L.Y."/>
            <person name="Li J."/>
            <person name="Zhao F."/>
            <person name="Cao W.C."/>
        </authorList>
    </citation>
    <scope>NUCLEOTIDE SEQUENCE [LARGE SCALE GENOMIC DNA]</scope>
    <source>
        <strain evidence="1">Iper-2018</strain>
    </source>
</reference>
<protein>
    <submittedName>
        <fullName evidence="1">Uncharacterized protein</fullName>
    </submittedName>
</protein>
<comment type="caution">
    <text evidence="1">The sequence shown here is derived from an EMBL/GenBank/DDBJ whole genome shotgun (WGS) entry which is preliminary data.</text>
</comment>
<keyword evidence="2" id="KW-1185">Reference proteome</keyword>
<sequence>MDAYIGFLGLAHDALSLKESPFFEDAEPKFAGLYLPWDSAYLLLLASIRQYCLVVMGDSVLHNLCSAETDFLDDLNNARPPGQVANDNDNAIQADDAPKGLSESNREAEAKTEC</sequence>
<organism evidence="1 2">
    <name type="scientific">Ixodes persulcatus</name>
    <name type="common">Taiga tick</name>
    <dbReference type="NCBI Taxonomy" id="34615"/>
    <lineage>
        <taxon>Eukaryota</taxon>
        <taxon>Metazoa</taxon>
        <taxon>Ecdysozoa</taxon>
        <taxon>Arthropoda</taxon>
        <taxon>Chelicerata</taxon>
        <taxon>Arachnida</taxon>
        <taxon>Acari</taxon>
        <taxon>Parasitiformes</taxon>
        <taxon>Ixodida</taxon>
        <taxon>Ixodoidea</taxon>
        <taxon>Ixodidae</taxon>
        <taxon>Ixodinae</taxon>
        <taxon>Ixodes</taxon>
    </lineage>
</organism>
<dbReference type="Proteomes" id="UP000805193">
    <property type="component" value="Unassembled WGS sequence"/>
</dbReference>
<dbReference type="EMBL" id="JABSTQ010009567">
    <property type="protein sequence ID" value="KAG0428032.1"/>
    <property type="molecule type" value="Genomic_DNA"/>
</dbReference>
<proteinExistence type="predicted"/>
<evidence type="ECO:0000313" key="2">
    <source>
        <dbReference type="Proteomes" id="UP000805193"/>
    </source>
</evidence>